<protein>
    <submittedName>
        <fullName evidence="2">Putative hydrolase</fullName>
    </submittedName>
</protein>
<proteinExistence type="predicted"/>
<evidence type="ECO:0000313" key="2">
    <source>
        <dbReference type="EMBL" id="CAG7581543.1"/>
    </source>
</evidence>
<feature type="domain" description="HD/PDEase" evidence="1">
    <location>
        <begin position="18"/>
        <end position="124"/>
    </location>
</feature>
<reference evidence="2" key="1">
    <citation type="submission" date="2021-06" db="EMBL/GenBank/DDBJ databases">
        <authorList>
            <person name="Gannon L."/>
            <person name="Redgwell R T."/>
            <person name="Michniewski S."/>
            <person name="Harrison D C."/>
            <person name="Millard A."/>
        </authorList>
    </citation>
    <scope>NUCLEOTIDE SEQUENCE</scope>
</reference>
<name>A0A8D9CCC1_9VIRU</name>
<sequence>MRLIRIYEFLDTSAMKELKKAKRDHSKRVADLTKQLSNSEDIYNAAYYHDYLERSGNREKMGEVLSFYSHTLVILLTNKEGEDALHSLKKKLKGSNKKIKDDTIIIKTCDRIDNLLKRKREGKLTKKYIRKSADLFKYMYNNYSRQKQLKKFIKKNLLSEMPELRRFIKFK</sequence>
<accession>A0A8D9CCC1</accession>
<dbReference type="InterPro" id="IPR006674">
    <property type="entry name" value="HD_domain"/>
</dbReference>
<gene>
    <name evidence="2" type="ORF">SLAVMIC_00894</name>
</gene>
<dbReference type="Pfam" id="PF01966">
    <property type="entry name" value="HD"/>
    <property type="match status" value="1"/>
</dbReference>
<dbReference type="Gene3D" id="1.10.3210.10">
    <property type="entry name" value="Hypothetical protein af1432"/>
    <property type="match status" value="1"/>
</dbReference>
<keyword evidence="2" id="KW-0378">Hydrolase</keyword>
<dbReference type="SMART" id="SM00471">
    <property type="entry name" value="HDc"/>
    <property type="match status" value="1"/>
</dbReference>
<dbReference type="InterPro" id="IPR003607">
    <property type="entry name" value="HD/PDEase_dom"/>
</dbReference>
<organism evidence="2">
    <name type="scientific">uncultured marine phage</name>
    <dbReference type="NCBI Taxonomy" id="707152"/>
    <lineage>
        <taxon>Viruses</taxon>
        <taxon>environmental samples</taxon>
    </lineage>
</organism>
<dbReference type="GO" id="GO:0016787">
    <property type="term" value="F:hydrolase activity"/>
    <property type="evidence" value="ECO:0007669"/>
    <property type="project" value="UniProtKB-KW"/>
</dbReference>
<evidence type="ECO:0000259" key="1">
    <source>
        <dbReference type="SMART" id="SM00471"/>
    </source>
</evidence>
<dbReference type="EMBL" id="OU342829">
    <property type="protein sequence ID" value="CAG7581543.1"/>
    <property type="molecule type" value="Genomic_DNA"/>
</dbReference>
<dbReference type="SUPFAM" id="SSF109604">
    <property type="entry name" value="HD-domain/PDEase-like"/>
    <property type="match status" value="1"/>
</dbReference>